<dbReference type="Gene3D" id="2.180.10.10">
    <property type="entry name" value="RHS repeat-associated core"/>
    <property type="match status" value="1"/>
</dbReference>
<dbReference type="InterPro" id="IPR022385">
    <property type="entry name" value="Rhs_assc_core"/>
</dbReference>
<dbReference type="EMBL" id="CP104562">
    <property type="protein sequence ID" value="UXH76848.1"/>
    <property type="molecule type" value="Genomic_DNA"/>
</dbReference>
<evidence type="ECO:0000313" key="1">
    <source>
        <dbReference type="EMBL" id="UXH76848.1"/>
    </source>
</evidence>
<organism evidence="1 2">
    <name type="scientific">Roseateles amylovorans</name>
    <dbReference type="NCBI Taxonomy" id="2978473"/>
    <lineage>
        <taxon>Bacteria</taxon>
        <taxon>Pseudomonadati</taxon>
        <taxon>Pseudomonadota</taxon>
        <taxon>Betaproteobacteria</taxon>
        <taxon>Burkholderiales</taxon>
        <taxon>Sphaerotilaceae</taxon>
        <taxon>Roseateles</taxon>
    </lineage>
</organism>
<gene>
    <name evidence="1" type="ORF">N4261_17650</name>
</gene>
<evidence type="ECO:0008006" key="3">
    <source>
        <dbReference type="Google" id="ProtNLM"/>
    </source>
</evidence>
<evidence type="ECO:0000313" key="2">
    <source>
        <dbReference type="Proteomes" id="UP001064933"/>
    </source>
</evidence>
<sequence length="175" mass="18387">MPGRSYVQSDPIGLEGGVNTYSYVENQPTKFTDPSGLIKWSGEVYSAALVPGVGGAAYWFDLKSQCVNGRYAYIRVKAWGVGAGFGARLTGGASGLTFEDGETDIYPNGFEGTFRAMGANAGAILVGGWTWYQLGSNFSDIGAAPSPGLGFDLSVAAVRGKSRVANVEWKKCGCD</sequence>
<dbReference type="Proteomes" id="UP001064933">
    <property type="component" value="Chromosome"/>
</dbReference>
<dbReference type="NCBIfam" id="TIGR03696">
    <property type="entry name" value="Rhs_assc_core"/>
    <property type="match status" value="1"/>
</dbReference>
<dbReference type="RefSeq" id="WP_261756588.1">
    <property type="nucleotide sequence ID" value="NZ_CP104562.2"/>
</dbReference>
<keyword evidence="2" id="KW-1185">Reference proteome</keyword>
<name>A0ABY6AZX8_9BURK</name>
<reference evidence="1" key="1">
    <citation type="submission" date="2022-10" db="EMBL/GenBank/DDBJ databases">
        <title>Characterization and whole genome sequencing of a new Roseateles species, isolated from fresh water.</title>
        <authorList>
            <person name="Guliayeva D.Y."/>
            <person name="Akhremchuk A.E."/>
            <person name="Sikolenko M.A."/>
            <person name="Valentovich L.N."/>
            <person name="Sidarenka A.V."/>
        </authorList>
    </citation>
    <scope>NUCLEOTIDE SEQUENCE</scope>
    <source>
        <strain evidence="1">BIM B-1768</strain>
    </source>
</reference>
<accession>A0ABY6AZX8</accession>
<proteinExistence type="predicted"/>
<protein>
    <recommendedName>
        <fullName evidence="3">RHS repeat-associated core domain-containing protein</fullName>
    </recommendedName>
</protein>